<reference evidence="3 4" key="1">
    <citation type="journal article" date="2016" name="Nat. Commun.">
        <title>Thousands of microbial genomes shed light on interconnected biogeochemical processes in an aquifer system.</title>
        <authorList>
            <person name="Anantharaman K."/>
            <person name="Brown C.T."/>
            <person name="Hug L.A."/>
            <person name="Sharon I."/>
            <person name="Castelle C.J."/>
            <person name="Probst A.J."/>
            <person name="Thomas B.C."/>
            <person name="Singh A."/>
            <person name="Wilkins M.J."/>
            <person name="Karaoz U."/>
            <person name="Brodie E.L."/>
            <person name="Williams K.H."/>
            <person name="Hubbard S.S."/>
            <person name="Banfield J.F."/>
        </authorList>
    </citation>
    <scope>NUCLEOTIDE SEQUENCE [LARGE SCALE GENOMIC DNA]</scope>
</reference>
<protein>
    <recommendedName>
        <fullName evidence="2">Nudix hydrolase domain-containing protein</fullName>
    </recommendedName>
</protein>
<dbReference type="Gene3D" id="3.90.79.10">
    <property type="entry name" value="Nucleoside Triphosphate Pyrophosphohydrolase"/>
    <property type="match status" value="1"/>
</dbReference>
<dbReference type="InterPro" id="IPR015797">
    <property type="entry name" value="NUDIX_hydrolase-like_dom_sf"/>
</dbReference>
<dbReference type="PROSITE" id="PS00893">
    <property type="entry name" value="NUDIX_BOX"/>
    <property type="match status" value="1"/>
</dbReference>
<dbReference type="CDD" id="cd04678">
    <property type="entry name" value="NUDIX_MTH2_Nudt15"/>
    <property type="match status" value="1"/>
</dbReference>
<dbReference type="SUPFAM" id="SSF55811">
    <property type="entry name" value="Nudix"/>
    <property type="match status" value="1"/>
</dbReference>
<dbReference type="FunFam" id="3.90.79.10:FF:000060">
    <property type="entry name" value="Nudix hydrolase 1"/>
    <property type="match status" value="1"/>
</dbReference>
<dbReference type="GO" id="GO:0006203">
    <property type="term" value="P:dGTP catabolic process"/>
    <property type="evidence" value="ECO:0007669"/>
    <property type="project" value="TreeGrafter"/>
</dbReference>
<gene>
    <name evidence="3" type="ORF">A2994_03280</name>
</gene>
<dbReference type="PANTHER" id="PTHR16099">
    <property type="entry name" value="8-OXO-DGTP DIPHOSPHATES NUDT15"/>
    <property type="match status" value="1"/>
</dbReference>
<dbReference type="InterPro" id="IPR020084">
    <property type="entry name" value="NUDIX_hydrolase_CS"/>
</dbReference>
<evidence type="ECO:0000313" key="4">
    <source>
        <dbReference type="Proteomes" id="UP000179010"/>
    </source>
</evidence>
<feature type="domain" description="Nudix hydrolase" evidence="2">
    <location>
        <begin position="4"/>
        <end position="137"/>
    </location>
</feature>
<organism evidence="3 4">
    <name type="scientific">candidate division Kazan bacterium RIFCSPLOWO2_01_FULL_48_13</name>
    <dbReference type="NCBI Taxonomy" id="1798539"/>
    <lineage>
        <taxon>Bacteria</taxon>
        <taxon>Bacteria division Kazan-3B-28</taxon>
    </lineage>
</organism>
<sequence length="141" mass="16399">MNEEPRVKVGIGVMVMKDGKALMHKRKGAHGENTYAWPGGHMEYMESFEDCAKRETMEEAGIEITNVRFLRLMNLRDYAPKHYVDIGLIADWKNGEPKIMEPDKSDGEWGWYDLDNLPQPLFATIPSYIEAYKNGRYFYDK</sequence>
<keyword evidence="1" id="KW-0378">Hydrolase</keyword>
<dbReference type="Pfam" id="PF00293">
    <property type="entry name" value="NUDIX"/>
    <property type="match status" value="1"/>
</dbReference>
<proteinExistence type="predicted"/>
<dbReference type="PANTHER" id="PTHR16099:SF5">
    <property type="entry name" value="NUCLEOTIDE TRIPHOSPHATE DIPHOSPHATASE NUDT15"/>
    <property type="match status" value="1"/>
</dbReference>
<dbReference type="GO" id="GO:0005829">
    <property type="term" value="C:cytosol"/>
    <property type="evidence" value="ECO:0007669"/>
    <property type="project" value="TreeGrafter"/>
</dbReference>
<dbReference type="Proteomes" id="UP000179010">
    <property type="component" value="Unassembled WGS sequence"/>
</dbReference>
<name>A0A1F4PNV7_UNCK3</name>
<comment type="caution">
    <text evidence="3">The sequence shown here is derived from an EMBL/GenBank/DDBJ whole genome shotgun (WGS) entry which is preliminary data.</text>
</comment>
<evidence type="ECO:0000256" key="1">
    <source>
        <dbReference type="ARBA" id="ARBA00022801"/>
    </source>
</evidence>
<dbReference type="STRING" id="1798539.A2994_03280"/>
<dbReference type="PROSITE" id="PS51462">
    <property type="entry name" value="NUDIX"/>
    <property type="match status" value="1"/>
</dbReference>
<evidence type="ECO:0000259" key="2">
    <source>
        <dbReference type="PROSITE" id="PS51462"/>
    </source>
</evidence>
<evidence type="ECO:0000313" key="3">
    <source>
        <dbReference type="EMBL" id="OGB85280.1"/>
    </source>
</evidence>
<dbReference type="GO" id="GO:0035539">
    <property type="term" value="F:8-oxo-7,8-dihydrodeoxyguanosine triphosphate pyrophosphatase activity"/>
    <property type="evidence" value="ECO:0007669"/>
    <property type="project" value="TreeGrafter"/>
</dbReference>
<accession>A0A1F4PNV7</accession>
<dbReference type="AlphaFoldDB" id="A0A1F4PNV7"/>
<dbReference type="EMBL" id="METE01000006">
    <property type="protein sequence ID" value="OGB85280.1"/>
    <property type="molecule type" value="Genomic_DNA"/>
</dbReference>
<dbReference type="InterPro" id="IPR000086">
    <property type="entry name" value="NUDIX_hydrolase_dom"/>
</dbReference>